<dbReference type="CDD" id="cd04301">
    <property type="entry name" value="NAT_SF"/>
    <property type="match status" value="1"/>
</dbReference>
<dbReference type="RefSeq" id="WP_194501700.1">
    <property type="nucleotide sequence ID" value="NZ_JADIVZ010000001.1"/>
</dbReference>
<gene>
    <name evidence="2" type="ORF">ISG29_02160</name>
</gene>
<proteinExistence type="predicted"/>
<accession>A0A930Y4R3</accession>
<dbReference type="InterPro" id="IPR000182">
    <property type="entry name" value="GNAT_dom"/>
</dbReference>
<reference evidence="2" key="1">
    <citation type="submission" date="2020-11" db="EMBL/GenBank/DDBJ databases">
        <title>Nocardioides sp. CBS4Y-1, whole genome shotgun sequence.</title>
        <authorList>
            <person name="Tuo L."/>
        </authorList>
    </citation>
    <scope>NUCLEOTIDE SEQUENCE</scope>
    <source>
        <strain evidence="2">CBS4Y-1</strain>
    </source>
</reference>
<feature type="domain" description="N-acetyltransferase" evidence="1">
    <location>
        <begin position="123"/>
        <end position="261"/>
    </location>
</feature>
<dbReference type="Proteomes" id="UP000656804">
    <property type="component" value="Unassembled WGS sequence"/>
</dbReference>
<dbReference type="InterPro" id="IPR016181">
    <property type="entry name" value="Acyl_CoA_acyltransferase"/>
</dbReference>
<dbReference type="Pfam" id="PF00583">
    <property type="entry name" value="Acetyltransf_1"/>
    <property type="match status" value="1"/>
</dbReference>
<dbReference type="AlphaFoldDB" id="A0A930Y4R3"/>
<evidence type="ECO:0000313" key="3">
    <source>
        <dbReference type="Proteomes" id="UP000656804"/>
    </source>
</evidence>
<dbReference type="SUPFAM" id="SSF55729">
    <property type="entry name" value="Acyl-CoA N-acyltransferases (Nat)"/>
    <property type="match status" value="1"/>
</dbReference>
<comment type="caution">
    <text evidence="2">The sequence shown here is derived from an EMBL/GenBank/DDBJ whole genome shotgun (WGS) entry which is preliminary data.</text>
</comment>
<organism evidence="2 3">
    <name type="scientific">Nocardioides acrostichi</name>
    <dbReference type="NCBI Taxonomy" id="2784339"/>
    <lineage>
        <taxon>Bacteria</taxon>
        <taxon>Bacillati</taxon>
        <taxon>Actinomycetota</taxon>
        <taxon>Actinomycetes</taxon>
        <taxon>Propionibacteriales</taxon>
        <taxon>Nocardioidaceae</taxon>
        <taxon>Nocardioides</taxon>
    </lineage>
</organism>
<dbReference type="EMBL" id="JADIVZ010000001">
    <property type="protein sequence ID" value="MBF4160475.1"/>
    <property type="molecule type" value="Genomic_DNA"/>
</dbReference>
<sequence length="261" mass="28202">MPRIPAERVASASAAWNWYPDDARVVRTDDYLLVRFPDWFFTPLEILSFTPAMSGRTTHEAFAEALERAAGLDAEALHVWVKLDAPKDLAPLLVERGAEVTETLDVFAMAPSEVIETSVVPGVSVEPVADEAGVLEFERIGATVFGGDVPPSEELGRILTEVRAEQEVGAGRWLARVDGRAVGVGGASVAEGVTRLWGGAVLEEARGRGVYRAVLAERLRVAAAHGCDLALVKGRVETSGPILRRSGFEVFGREVQYRLPL</sequence>
<keyword evidence="3" id="KW-1185">Reference proteome</keyword>
<evidence type="ECO:0000259" key="1">
    <source>
        <dbReference type="PROSITE" id="PS51186"/>
    </source>
</evidence>
<evidence type="ECO:0000313" key="2">
    <source>
        <dbReference type="EMBL" id="MBF4160475.1"/>
    </source>
</evidence>
<protein>
    <submittedName>
        <fullName evidence="2">GNAT family N-acetyltransferase</fullName>
    </submittedName>
</protein>
<dbReference type="PROSITE" id="PS51186">
    <property type="entry name" value="GNAT"/>
    <property type="match status" value="1"/>
</dbReference>
<dbReference type="GO" id="GO:0016747">
    <property type="term" value="F:acyltransferase activity, transferring groups other than amino-acyl groups"/>
    <property type="evidence" value="ECO:0007669"/>
    <property type="project" value="InterPro"/>
</dbReference>
<name>A0A930Y4R3_9ACTN</name>
<dbReference type="Gene3D" id="3.40.630.30">
    <property type="match status" value="1"/>
</dbReference>